<dbReference type="EMBL" id="CAKOGL010000040">
    <property type="protein sequence ID" value="CAH2108803.1"/>
    <property type="molecule type" value="Genomic_DNA"/>
</dbReference>
<gene>
    <name evidence="1" type="ORF">EEDITHA_LOCUS22709</name>
</gene>
<keyword evidence="2" id="KW-1185">Reference proteome</keyword>
<comment type="caution">
    <text evidence="1">The sequence shown here is derived from an EMBL/GenBank/DDBJ whole genome shotgun (WGS) entry which is preliminary data.</text>
</comment>
<sequence length="126" mass="14330">MASLSDDQIQNYLQGIADATLDDECRSEDGDISENHDNVSVHSEEEDFISNCENMLLYTNKFRSSYLKRLALQLAEPHIKHPLIRNLPRELGATLRDILNINQGHPEGESPVKLQKQARCTLCPRK</sequence>
<protein>
    <submittedName>
        <fullName evidence="1">Uncharacterized protein</fullName>
    </submittedName>
</protein>
<dbReference type="Proteomes" id="UP001153954">
    <property type="component" value="Unassembled WGS sequence"/>
</dbReference>
<evidence type="ECO:0000313" key="2">
    <source>
        <dbReference type="Proteomes" id="UP001153954"/>
    </source>
</evidence>
<name>A0AAU9VEL3_EUPED</name>
<evidence type="ECO:0000313" key="1">
    <source>
        <dbReference type="EMBL" id="CAH2108803.1"/>
    </source>
</evidence>
<organism evidence="1 2">
    <name type="scientific">Euphydryas editha</name>
    <name type="common">Edith's checkerspot</name>
    <dbReference type="NCBI Taxonomy" id="104508"/>
    <lineage>
        <taxon>Eukaryota</taxon>
        <taxon>Metazoa</taxon>
        <taxon>Ecdysozoa</taxon>
        <taxon>Arthropoda</taxon>
        <taxon>Hexapoda</taxon>
        <taxon>Insecta</taxon>
        <taxon>Pterygota</taxon>
        <taxon>Neoptera</taxon>
        <taxon>Endopterygota</taxon>
        <taxon>Lepidoptera</taxon>
        <taxon>Glossata</taxon>
        <taxon>Ditrysia</taxon>
        <taxon>Papilionoidea</taxon>
        <taxon>Nymphalidae</taxon>
        <taxon>Nymphalinae</taxon>
        <taxon>Euphydryas</taxon>
    </lineage>
</organism>
<accession>A0AAU9VEL3</accession>
<proteinExistence type="predicted"/>
<dbReference type="AlphaFoldDB" id="A0AAU9VEL3"/>
<reference evidence="1" key="1">
    <citation type="submission" date="2022-03" db="EMBL/GenBank/DDBJ databases">
        <authorList>
            <person name="Tunstrom K."/>
        </authorList>
    </citation>
    <scope>NUCLEOTIDE SEQUENCE</scope>
</reference>